<dbReference type="EMBL" id="VCKX01000068">
    <property type="protein sequence ID" value="TMR32547.1"/>
    <property type="molecule type" value="Genomic_DNA"/>
</dbReference>
<feature type="domain" description="6-phosphogluconate dehydrogenase NADP-binding" evidence="3">
    <location>
        <begin position="4"/>
        <end position="151"/>
    </location>
</feature>
<accession>A0A5S4GHT3</accession>
<dbReference type="InterPro" id="IPR051265">
    <property type="entry name" value="HIBADH-related_NP60_sf"/>
</dbReference>
<gene>
    <name evidence="5" type="ORF">ETD85_22575</name>
</gene>
<reference evidence="5 6" key="1">
    <citation type="submission" date="2019-05" db="EMBL/GenBank/DDBJ databases">
        <title>Draft genome sequence of Nonomuraea zeae DSM 100528.</title>
        <authorList>
            <person name="Saricaoglu S."/>
            <person name="Isik K."/>
        </authorList>
    </citation>
    <scope>NUCLEOTIDE SEQUENCE [LARGE SCALE GENOMIC DNA]</scope>
    <source>
        <strain evidence="5 6">DSM 100528</strain>
    </source>
</reference>
<name>A0A5S4GHT3_9ACTN</name>
<evidence type="ECO:0000313" key="6">
    <source>
        <dbReference type="Proteomes" id="UP000306628"/>
    </source>
</evidence>
<dbReference type="PANTHER" id="PTHR43580:SF2">
    <property type="entry name" value="CYTOKINE-LIKE NUCLEAR FACTOR N-PAC"/>
    <property type="match status" value="1"/>
</dbReference>
<dbReference type="SUPFAM" id="SSF51735">
    <property type="entry name" value="NAD(P)-binding Rossmann-fold domains"/>
    <property type="match status" value="1"/>
</dbReference>
<dbReference type="Pfam" id="PF21761">
    <property type="entry name" value="RedAm-like_C"/>
    <property type="match status" value="1"/>
</dbReference>
<organism evidence="5 6">
    <name type="scientific">Nonomuraea zeae</name>
    <dbReference type="NCBI Taxonomy" id="1642303"/>
    <lineage>
        <taxon>Bacteria</taxon>
        <taxon>Bacillati</taxon>
        <taxon>Actinomycetota</taxon>
        <taxon>Actinomycetes</taxon>
        <taxon>Streptosporangiales</taxon>
        <taxon>Streptosporangiaceae</taxon>
        <taxon>Nonomuraea</taxon>
    </lineage>
</organism>
<evidence type="ECO:0000256" key="1">
    <source>
        <dbReference type="ARBA" id="ARBA00009080"/>
    </source>
</evidence>
<feature type="domain" description="NADPH-dependent reductive aminase-like C-terminal" evidence="4">
    <location>
        <begin position="158"/>
        <end position="284"/>
    </location>
</feature>
<evidence type="ECO:0000259" key="3">
    <source>
        <dbReference type="Pfam" id="PF03446"/>
    </source>
</evidence>
<dbReference type="PIRSF" id="PIRSF000103">
    <property type="entry name" value="HIBADH"/>
    <property type="match status" value="1"/>
</dbReference>
<evidence type="ECO:0000259" key="4">
    <source>
        <dbReference type="Pfam" id="PF21761"/>
    </source>
</evidence>
<dbReference type="InterPro" id="IPR006115">
    <property type="entry name" value="6PGDH_NADP-bd"/>
</dbReference>
<dbReference type="RefSeq" id="WP_138691752.1">
    <property type="nucleotide sequence ID" value="NZ_JBHSAZ010000012.1"/>
</dbReference>
<dbReference type="AlphaFoldDB" id="A0A5S4GHT3"/>
<dbReference type="Gene3D" id="1.10.1040.10">
    <property type="entry name" value="N-(1-d-carboxylethyl)-l-norvaline Dehydrogenase, domain 2"/>
    <property type="match status" value="1"/>
</dbReference>
<comment type="caution">
    <text evidence="5">The sequence shown here is derived from an EMBL/GenBank/DDBJ whole genome shotgun (WGS) entry which is preliminary data.</text>
</comment>
<comment type="similarity">
    <text evidence="1">Belongs to the HIBADH-related family.</text>
</comment>
<dbReference type="OrthoDB" id="4535742at2"/>
<dbReference type="InterPro" id="IPR036291">
    <property type="entry name" value="NAD(P)-bd_dom_sf"/>
</dbReference>
<dbReference type="InterPro" id="IPR013328">
    <property type="entry name" value="6PGD_dom2"/>
</dbReference>
<dbReference type="GO" id="GO:0016491">
    <property type="term" value="F:oxidoreductase activity"/>
    <property type="evidence" value="ECO:0007669"/>
    <property type="project" value="UniProtKB-KW"/>
</dbReference>
<protein>
    <submittedName>
        <fullName evidence="5">NAD(P)-dependent oxidoreductase</fullName>
    </submittedName>
</protein>
<dbReference type="InterPro" id="IPR015815">
    <property type="entry name" value="HIBADH-related"/>
</dbReference>
<sequence length="286" mass="30326">MSENISVLGLGLMGSALAESLLAAGHRVTVWNRSPDKAEPLVAKGATRAATPAQAVGASELVIVCVLDYPAVREVLEDAPLRGRVVVNLTTGRPVEARETATWAAGRGADYLDGGIMAVPYMIAKPGALILYSGSRTAYDRHEEVLAVMAEPRYVDPDPGMAPLLDLAMLTGMYGQIAGFLAAAALVTSAKYPLTEFTGTLLVPWLNAMAASEPATAAAIESGDHRTEVSNLEINRVGMDNLIRTFREQGVRPDLLIPMKTILDQRVARGLGHEGLSGLVEELRIG</sequence>
<dbReference type="GO" id="GO:0050661">
    <property type="term" value="F:NADP binding"/>
    <property type="evidence" value="ECO:0007669"/>
    <property type="project" value="InterPro"/>
</dbReference>
<dbReference type="Pfam" id="PF03446">
    <property type="entry name" value="NAD_binding_2"/>
    <property type="match status" value="1"/>
</dbReference>
<evidence type="ECO:0000313" key="5">
    <source>
        <dbReference type="EMBL" id="TMR32547.1"/>
    </source>
</evidence>
<keyword evidence="6" id="KW-1185">Reference proteome</keyword>
<dbReference type="Gene3D" id="3.40.50.720">
    <property type="entry name" value="NAD(P)-binding Rossmann-like Domain"/>
    <property type="match status" value="1"/>
</dbReference>
<evidence type="ECO:0000256" key="2">
    <source>
        <dbReference type="ARBA" id="ARBA00023002"/>
    </source>
</evidence>
<keyword evidence="2" id="KW-0560">Oxidoreductase</keyword>
<dbReference type="InterPro" id="IPR048666">
    <property type="entry name" value="RedAm-like_C"/>
</dbReference>
<proteinExistence type="inferred from homology"/>
<dbReference type="Proteomes" id="UP000306628">
    <property type="component" value="Unassembled WGS sequence"/>
</dbReference>
<dbReference type="PANTHER" id="PTHR43580">
    <property type="entry name" value="OXIDOREDUCTASE GLYR1-RELATED"/>
    <property type="match status" value="1"/>
</dbReference>